<dbReference type="AlphaFoldDB" id="F4LLV4"/>
<keyword evidence="1" id="KW-0145">Chemotaxis</keyword>
<name>F4LLV4_TREBD</name>
<dbReference type="SUPFAM" id="SSF103039">
    <property type="entry name" value="CheC-like"/>
    <property type="match status" value="1"/>
</dbReference>
<evidence type="ECO:0000259" key="2">
    <source>
        <dbReference type="Pfam" id="PF13690"/>
    </source>
</evidence>
<evidence type="ECO:0000313" key="4">
    <source>
        <dbReference type="Proteomes" id="UP000006546"/>
    </source>
</evidence>
<dbReference type="Gene3D" id="3.40.1550.10">
    <property type="entry name" value="CheC-like"/>
    <property type="match status" value="1"/>
</dbReference>
<dbReference type="PANTHER" id="PTHR39452">
    <property type="entry name" value="CHEY-P PHOSPHATASE CHEX"/>
    <property type="match status" value="1"/>
</dbReference>
<dbReference type="PANTHER" id="PTHR39452:SF1">
    <property type="entry name" value="CHEY-P PHOSPHATASE CHEX"/>
    <property type="match status" value="1"/>
</dbReference>
<keyword evidence="4" id="KW-1185">Reference proteome</keyword>
<dbReference type="eggNOG" id="COG1406">
    <property type="taxonomic scope" value="Bacteria"/>
</dbReference>
<sequence length="148" mass="15823">MTDAELKIFIDIVTDYFETVTGEKAEMGVPYIKKENPVILGYTGIIGISGSSKGGLFVTASGRMLQMLASAILGTEEVDEQGIIDMAGELSNTIAGNARESFGSRFMISVPIVIKGAAEDIFVQVAPPVYVIPVTWKSHSCYLAIGLE</sequence>
<dbReference type="InterPro" id="IPR028051">
    <property type="entry name" value="CheX-like_dom"/>
</dbReference>
<feature type="domain" description="Chemotaxis phosphatase CheX-like" evidence="2">
    <location>
        <begin position="42"/>
        <end position="134"/>
    </location>
</feature>
<evidence type="ECO:0000313" key="3">
    <source>
        <dbReference type="EMBL" id="AEE15646.1"/>
    </source>
</evidence>
<dbReference type="Pfam" id="PF13690">
    <property type="entry name" value="CheX"/>
    <property type="match status" value="1"/>
</dbReference>
<protein>
    <recommendedName>
        <fullName evidence="2">Chemotaxis phosphatase CheX-like domain-containing protein</fullName>
    </recommendedName>
</protein>
<dbReference type="HOGENOM" id="CLU_116290_2_0_12"/>
<gene>
    <name evidence="3" type="ordered locus">Trebr_0195</name>
</gene>
<dbReference type="InterPro" id="IPR038756">
    <property type="entry name" value="CheX-like"/>
</dbReference>
<reference evidence="4" key="1">
    <citation type="submission" date="2011-04" db="EMBL/GenBank/DDBJ databases">
        <title>The complete genome of Treponema brennaborense DSM 12168.</title>
        <authorList>
            <person name="Lucas S."/>
            <person name="Han J."/>
            <person name="Lapidus A."/>
            <person name="Bruce D."/>
            <person name="Goodwin L."/>
            <person name="Pitluck S."/>
            <person name="Peters L."/>
            <person name="Kyrpides N."/>
            <person name="Mavromatis K."/>
            <person name="Ivanova N."/>
            <person name="Mikhailova N."/>
            <person name="Pagani I."/>
            <person name="Teshima H."/>
            <person name="Detter J.C."/>
            <person name="Tapia R."/>
            <person name="Han C."/>
            <person name="Land M."/>
            <person name="Hauser L."/>
            <person name="Markowitz V."/>
            <person name="Cheng J.-F."/>
            <person name="Hugenholtz P."/>
            <person name="Woyke T."/>
            <person name="Wu D."/>
            <person name="Gronow S."/>
            <person name="Wellnitz S."/>
            <person name="Brambilla E."/>
            <person name="Klenk H.-P."/>
            <person name="Eisen J.A."/>
        </authorList>
    </citation>
    <scope>NUCLEOTIDE SEQUENCE [LARGE SCALE GENOMIC DNA]</scope>
    <source>
        <strain evidence="4">DSM 12168 / CIP 105900 / DD5/3</strain>
    </source>
</reference>
<dbReference type="STRING" id="906968.Trebr_0195"/>
<organism evidence="3 4">
    <name type="scientific">Treponema brennaborense (strain DSM 12168 / CIP 105900 / DD5/3)</name>
    <dbReference type="NCBI Taxonomy" id="906968"/>
    <lineage>
        <taxon>Bacteria</taxon>
        <taxon>Pseudomonadati</taxon>
        <taxon>Spirochaetota</taxon>
        <taxon>Spirochaetia</taxon>
        <taxon>Spirochaetales</taxon>
        <taxon>Treponemataceae</taxon>
        <taxon>Treponema</taxon>
    </lineage>
</organism>
<dbReference type="OrthoDB" id="9788100at2"/>
<dbReference type="Proteomes" id="UP000006546">
    <property type="component" value="Chromosome"/>
</dbReference>
<dbReference type="KEGG" id="tbe:Trebr_0195"/>
<dbReference type="InterPro" id="IPR028976">
    <property type="entry name" value="CheC-like_sf"/>
</dbReference>
<dbReference type="CDD" id="cd17906">
    <property type="entry name" value="CheX"/>
    <property type="match status" value="1"/>
</dbReference>
<evidence type="ECO:0000256" key="1">
    <source>
        <dbReference type="ARBA" id="ARBA00022500"/>
    </source>
</evidence>
<dbReference type="RefSeq" id="WP_013757365.1">
    <property type="nucleotide sequence ID" value="NC_015500.1"/>
</dbReference>
<dbReference type="EMBL" id="CP002696">
    <property type="protein sequence ID" value="AEE15646.1"/>
    <property type="molecule type" value="Genomic_DNA"/>
</dbReference>
<accession>F4LLV4</accession>
<proteinExistence type="predicted"/>
<dbReference type="GO" id="GO:0006935">
    <property type="term" value="P:chemotaxis"/>
    <property type="evidence" value="ECO:0007669"/>
    <property type="project" value="UniProtKB-KW"/>
</dbReference>